<reference evidence="1 2" key="1">
    <citation type="journal article" date="2015" name="Nature">
        <title>rRNA introns, odd ribosomes, and small enigmatic genomes across a large radiation of phyla.</title>
        <authorList>
            <person name="Brown C.T."/>
            <person name="Hug L.A."/>
            <person name="Thomas B.C."/>
            <person name="Sharon I."/>
            <person name="Castelle C.J."/>
            <person name="Singh A."/>
            <person name="Wilkins M.J."/>
            <person name="Williams K.H."/>
            <person name="Banfield J.F."/>
        </authorList>
    </citation>
    <scope>NUCLEOTIDE SEQUENCE [LARGE SCALE GENOMIC DNA]</scope>
</reference>
<evidence type="ECO:0000313" key="1">
    <source>
        <dbReference type="EMBL" id="KKQ86160.1"/>
    </source>
</evidence>
<dbReference type="Proteomes" id="UP000034081">
    <property type="component" value="Unassembled WGS sequence"/>
</dbReference>
<proteinExistence type="predicted"/>
<dbReference type="STRING" id="1618570.UT08_C0001G0026"/>
<evidence type="ECO:0000313" key="2">
    <source>
        <dbReference type="Proteomes" id="UP000034081"/>
    </source>
</evidence>
<dbReference type="EMBL" id="LBVL01000001">
    <property type="protein sequence ID" value="KKQ86160.1"/>
    <property type="molecule type" value="Genomic_DNA"/>
</dbReference>
<organism evidence="1 2">
    <name type="scientific">Candidatus Woesebacteria bacterium GW2011_GWB1_38_8</name>
    <dbReference type="NCBI Taxonomy" id="1618570"/>
    <lineage>
        <taxon>Bacteria</taxon>
        <taxon>Candidatus Woeseibacteriota</taxon>
    </lineage>
</organism>
<name>A0A0G0LE10_9BACT</name>
<accession>A0A0G0LE10</accession>
<comment type="caution">
    <text evidence="1">The sequence shown here is derived from an EMBL/GenBank/DDBJ whole genome shotgun (WGS) entry which is preliminary data.</text>
</comment>
<gene>
    <name evidence="1" type="ORF">UT08_C0001G0026</name>
</gene>
<protein>
    <submittedName>
        <fullName evidence="1">Uncharacterized protein</fullName>
    </submittedName>
</protein>
<dbReference type="AlphaFoldDB" id="A0A0G0LE10"/>
<sequence>MLMIFKYVRFYSEYVVFKVKALKIGINATYSLYPQLDDKSETTSFDRHYIYHTAWAARKLAIIKPSIHTDISSILYFPVIISAFIKVRYYDFRSADIKLGNFESLKADLTSLDFKTNSLQSVSCMHVI</sequence>